<comment type="catalytic activity">
    <reaction evidence="1">
        <text>a 1,2-diacyl-sn-glycero-3-phosphate + H2O = a 1,2-diacyl-sn-glycerol + phosphate</text>
        <dbReference type="Rhea" id="RHEA:27429"/>
        <dbReference type="ChEBI" id="CHEBI:15377"/>
        <dbReference type="ChEBI" id="CHEBI:17815"/>
        <dbReference type="ChEBI" id="CHEBI:43474"/>
        <dbReference type="ChEBI" id="CHEBI:58608"/>
        <dbReference type="EC" id="3.1.3.4"/>
    </reaction>
    <physiologicalReaction direction="left-to-right" evidence="1">
        <dbReference type="Rhea" id="RHEA:27430"/>
    </physiologicalReaction>
</comment>
<dbReference type="GO" id="GO:0008195">
    <property type="term" value="F:phosphatidate phosphatase activity"/>
    <property type="evidence" value="ECO:0007669"/>
    <property type="project" value="UniProtKB-EC"/>
</dbReference>
<reference evidence="8 9" key="1">
    <citation type="journal article" date="2013" name="Nature">
        <title>Insights into bilaterian evolution from three spiralian genomes.</title>
        <authorList>
            <person name="Simakov O."/>
            <person name="Marletaz F."/>
            <person name="Cho S.J."/>
            <person name="Edsinger-Gonzales E."/>
            <person name="Havlak P."/>
            <person name="Hellsten U."/>
            <person name="Kuo D.H."/>
            <person name="Larsson T."/>
            <person name="Lv J."/>
            <person name="Arendt D."/>
            <person name="Savage R."/>
            <person name="Osoegawa K."/>
            <person name="de Jong P."/>
            <person name="Grimwood J."/>
            <person name="Chapman J.A."/>
            <person name="Shapiro H."/>
            <person name="Aerts A."/>
            <person name="Otillar R.P."/>
            <person name="Terry A.Y."/>
            <person name="Boore J.L."/>
            <person name="Grigoriev I.V."/>
            <person name="Lindberg D.R."/>
            <person name="Seaver E.C."/>
            <person name="Weisblat D.A."/>
            <person name="Putnam N.H."/>
            <person name="Rokhsar D.S."/>
        </authorList>
    </citation>
    <scope>NUCLEOTIDE SEQUENCE [LARGE SCALE GENOMIC DNA]</scope>
</reference>
<organism evidence="8 9">
    <name type="scientific">Lottia gigantea</name>
    <name type="common">Giant owl limpet</name>
    <dbReference type="NCBI Taxonomy" id="225164"/>
    <lineage>
        <taxon>Eukaryota</taxon>
        <taxon>Metazoa</taxon>
        <taxon>Spiralia</taxon>
        <taxon>Lophotrochozoa</taxon>
        <taxon>Mollusca</taxon>
        <taxon>Gastropoda</taxon>
        <taxon>Patellogastropoda</taxon>
        <taxon>Lottioidea</taxon>
        <taxon>Lottiidae</taxon>
        <taxon>Lottia</taxon>
    </lineage>
</organism>
<dbReference type="SMART" id="SM00775">
    <property type="entry name" value="LNS2"/>
    <property type="match status" value="1"/>
</dbReference>
<feature type="domain" description="LNS2/PITP" evidence="7">
    <location>
        <begin position="687"/>
        <end position="841"/>
    </location>
</feature>
<gene>
    <name evidence="8" type="ORF">LOTGIDRAFT_171454</name>
</gene>
<sequence>MSGLFGRLFSNVRGFYNEINSATLTGAIDVIITEQEDGTFASSPFHVRFGKMGVIRAREKLVDIEINGIPADIHMKLGEAGEAFFVQEVDEEVPPHLATSPIPSSLELMEEGIKEMKGGTGTVTSTPSVTTTTSISQGEVTLDQSADDFKSAMSILLKDMKSDSSVDENKEEEKPKPLRKKVLKKKKVGGKSSPRVMSASMPEGDGIFDMEVSETSSEEEEVVKLSKSMTFPVLEYDDTVGIGWRKTSFVHPLSDPEISPICSPQASRPPSPVSDTEVDRQRVEIAQQSILLEDTATWEWGDFPKPPSSEMLSTMTDKSVDKEDKDKNKSGKLFRLWKRESSMKQQEADGVYLDDLQLDDPEIAKLYLGSPRGFMSIRDDDCESGRGASLPQSPHSVDGAVGGPVSFLESEVRHLGHVSLSLCGGLSDPDGVNLEKFMQKVVTFGDLCEKPNMINDPDLVVRIHDKGYVNWQVAAPMLISNVVFHKDLPEDTVKSLSKEHMPKKKKSGGSSWFPWRRTIPADTTQEVSTSAVTTPTTPTTIPSSIATTESESFNKTSDSGLNVTTSVSGASSAPTSVHSTPKKEPKPKEESSLSPSEIDSEGSEEILISQSSIKKIPELPPLNMATIHRGESPPDVCKKSLRLTTEQIRKLNLRPGVNEITFSVTTQYQGTTRCTSHVYLWRYDDKIVISDIDGTITKSDVLGQILPILGQDWTQSGITDLFTRIDRNGYKIIYLSARAIGQSKITKDLLKNIRQGELVLPDGPLLLNPASLISAFHREVIVKNPEEFKINCLKDVADLFPLSPFYAGFGNKINDVVAYRALKIPSFRIFTINHRGELTHDLSYKFRSSEEKSPRYTNLSQITDHFFPPLHLRHHTNEFSSVNYWRQPIPDIEGLEGEGVLKLENETK</sequence>
<dbReference type="GO" id="GO:0009062">
    <property type="term" value="P:fatty acid catabolic process"/>
    <property type="evidence" value="ECO:0007669"/>
    <property type="project" value="TreeGrafter"/>
</dbReference>
<dbReference type="GO" id="GO:0032869">
    <property type="term" value="P:cellular response to insulin stimulus"/>
    <property type="evidence" value="ECO:0007669"/>
    <property type="project" value="TreeGrafter"/>
</dbReference>
<dbReference type="GO" id="GO:0005634">
    <property type="term" value="C:nucleus"/>
    <property type="evidence" value="ECO:0007669"/>
    <property type="project" value="TreeGrafter"/>
</dbReference>
<dbReference type="CTD" id="20241794"/>
<dbReference type="InterPro" id="IPR036412">
    <property type="entry name" value="HAD-like_sf"/>
</dbReference>
<dbReference type="InterPro" id="IPR007651">
    <property type="entry name" value="Lipin_N"/>
</dbReference>
<feature type="region of interest" description="Disordered" evidence="6">
    <location>
        <begin position="494"/>
        <end position="604"/>
    </location>
</feature>
<dbReference type="EC" id="3.1.3.4" evidence="4"/>
<dbReference type="GO" id="GO:0003713">
    <property type="term" value="F:transcription coactivator activity"/>
    <property type="evidence" value="ECO:0007669"/>
    <property type="project" value="TreeGrafter"/>
</dbReference>
<evidence type="ECO:0000259" key="7">
    <source>
        <dbReference type="SMART" id="SM00775"/>
    </source>
</evidence>
<dbReference type="HOGENOM" id="CLU_002546_0_1_1"/>
<protein>
    <recommendedName>
        <fullName evidence="4">phosphatidate phosphatase</fullName>
        <ecNumber evidence="4">3.1.3.4</ecNumber>
    </recommendedName>
</protein>
<dbReference type="AlphaFoldDB" id="V4AH75"/>
<comment type="similarity">
    <text evidence="3">Belongs to the lipin family.</text>
</comment>
<dbReference type="GeneID" id="20241794"/>
<keyword evidence="5" id="KW-0378">Hydrolase</keyword>
<dbReference type="InterPro" id="IPR031703">
    <property type="entry name" value="Lipin_mid"/>
</dbReference>
<proteinExistence type="inferred from homology"/>
<comment type="cofactor">
    <cofactor evidence="2">
        <name>Mg(2+)</name>
        <dbReference type="ChEBI" id="CHEBI:18420"/>
    </cofactor>
</comment>
<evidence type="ECO:0000256" key="4">
    <source>
        <dbReference type="ARBA" id="ARBA00012638"/>
    </source>
</evidence>
<feature type="compositionally biased region" description="Polar residues" evidence="6">
    <location>
        <begin position="553"/>
        <end position="579"/>
    </location>
</feature>
<name>V4AH75_LOTGI</name>
<feature type="compositionally biased region" description="Basic residues" evidence="6">
    <location>
        <begin position="177"/>
        <end position="189"/>
    </location>
</feature>
<dbReference type="PANTHER" id="PTHR12181:SF12">
    <property type="entry name" value="PHOSPHATIDATE PHOSPHATASE"/>
    <property type="match status" value="1"/>
</dbReference>
<dbReference type="SUPFAM" id="SSF56784">
    <property type="entry name" value="HAD-like"/>
    <property type="match status" value="1"/>
</dbReference>
<dbReference type="GO" id="GO:0045944">
    <property type="term" value="P:positive regulation of transcription by RNA polymerase II"/>
    <property type="evidence" value="ECO:0007669"/>
    <property type="project" value="TreeGrafter"/>
</dbReference>
<evidence type="ECO:0000256" key="6">
    <source>
        <dbReference type="SAM" id="MobiDB-lite"/>
    </source>
</evidence>
<dbReference type="OMA" id="NFCTEHI"/>
<evidence type="ECO:0000256" key="1">
    <source>
        <dbReference type="ARBA" id="ARBA00001180"/>
    </source>
</evidence>
<feature type="compositionally biased region" description="Basic and acidic residues" evidence="6">
    <location>
        <begin position="581"/>
        <end position="591"/>
    </location>
</feature>
<dbReference type="Pfam" id="PF16876">
    <property type="entry name" value="Lipin_mid"/>
    <property type="match status" value="1"/>
</dbReference>
<feature type="compositionally biased region" description="Basic and acidic residues" evidence="6">
    <location>
        <begin position="161"/>
        <end position="176"/>
    </location>
</feature>
<feature type="compositionally biased region" description="Low complexity" evidence="6">
    <location>
        <begin position="526"/>
        <end position="551"/>
    </location>
</feature>
<dbReference type="InterPro" id="IPR013209">
    <property type="entry name" value="LNS2"/>
</dbReference>
<evidence type="ECO:0000256" key="2">
    <source>
        <dbReference type="ARBA" id="ARBA00001946"/>
    </source>
</evidence>
<dbReference type="InterPro" id="IPR031315">
    <property type="entry name" value="LNS2/PITP"/>
</dbReference>
<dbReference type="Proteomes" id="UP000030746">
    <property type="component" value="Unassembled WGS sequence"/>
</dbReference>
<evidence type="ECO:0000256" key="3">
    <source>
        <dbReference type="ARBA" id="ARBA00005476"/>
    </source>
</evidence>
<evidence type="ECO:0000313" key="9">
    <source>
        <dbReference type="Proteomes" id="UP000030746"/>
    </source>
</evidence>
<dbReference type="Pfam" id="PF04571">
    <property type="entry name" value="Lipin_N"/>
    <property type="match status" value="1"/>
</dbReference>
<dbReference type="InterPro" id="IPR026058">
    <property type="entry name" value="LIPIN"/>
</dbReference>
<keyword evidence="9" id="KW-1185">Reference proteome</keyword>
<dbReference type="RefSeq" id="XP_009045902.1">
    <property type="nucleotide sequence ID" value="XM_009047654.1"/>
</dbReference>
<feature type="region of interest" description="Disordered" evidence="6">
    <location>
        <begin position="161"/>
        <end position="206"/>
    </location>
</feature>
<accession>V4AH75</accession>
<dbReference type="STRING" id="225164.V4AH75"/>
<dbReference type="OrthoDB" id="4567at2759"/>
<dbReference type="GO" id="GO:0019432">
    <property type="term" value="P:triglyceride biosynthetic process"/>
    <property type="evidence" value="ECO:0007669"/>
    <property type="project" value="TreeGrafter"/>
</dbReference>
<evidence type="ECO:0000313" key="8">
    <source>
        <dbReference type="EMBL" id="ESP03369.1"/>
    </source>
</evidence>
<feature type="region of interest" description="Disordered" evidence="6">
    <location>
        <begin position="302"/>
        <end position="326"/>
    </location>
</feature>
<dbReference type="KEGG" id="lgi:LOTGIDRAFT_171454"/>
<dbReference type="PANTHER" id="PTHR12181">
    <property type="entry name" value="LIPIN"/>
    <property type="match status" value="1"/>
</dbReference>
<dbReference type="EMBL" id="KB200027">
    <property type="protein sequence ID" value="ESP03369.1"/>
    <property type="molecule type" value="Genomic_DNA"/>
</dbReference>
<dbReference type="Pfam" id="PF08235">
    <property type="entry name" value="LNS2"/>
    <property type="match status" value="1"/>
</dbReference>
<evidence type="ECO:0000256" key="5">
    <source>
        <dbReference type="ARBA" id="ARBA00022801"/>
    </source>
</evidence>